<name>A0AC34GS81_9BILA</name>
<dbReference type="WBParaSite" id="ES5_v2.g7524.t1">
    <property type="protein sequence ID" value="ES5_v2.g7524.t1"/>
    <property type="gene ID" value="ES5_v2.g7524"/>
</dbReference>
<proteinExistence type="predicted"/>
<sequence length="1068" mass="120162">MFFLNAWYFDNSSNGFYYQHSGSQGWKKGGGGRNSNNITQSNITSTTTSSPESLANNKSAIDENMPATGRGSRGPQGGIGGGSSSGGGGGGGKNHGKRRNDENINSNNHFNNQNASTSRGFQGGNRRGRNDFGYRNRGGNHQYYWNRNGNNDGSQGENKGKGDEMEKDHNKLTASQKKNRGPLPDWDEVAETGKEEVFDYMEMMEQTYAQLYAITAQPFDPAFDPNNRINPSFPMGIRPQFGYGPVPFPMVPQPRQYVPNELQPTDTPVTAASSNEKSTEEHANGSRTESPDSSLTTSIPHTPLLSPDPNQPVPVAVMPPMPPQRNIMIAPMYAPPFLPPPGEQLPLKELVRRQIEYYFSKDNLQKDFFLRRKMEPDGFLSISLIASFPRVRILTQDLNVIIESLKESRNVEMHGNGYKVRPRETPHIWSLNAPGSPDMMPRRVNDHPHQRRIITIADPTSSKPVIDESEIVAKLSKSRMSAVSDDTKSTSSEEDRDKMSETTESNDKEQNINLSEIDSCTVNDSKNEKSKVQERINVKEASDNTSKNDNDVPQPHPKSVVPKSSVNEPETMQSSKSEKKKEETPPVSKTVNVSDSSEEKPSPSDSTKPPMTEEEIEEWQEVKIKRGKKAKGGSITNVVISNKKNNRVPDLDFKFDDEIDNTDAPEASHRERRTSSHSLKDEMSDANIDQLIIVTPNTAKRQYDRTGDFTKRSDRNQRLNEEMEHGLRRYEEELWCAEAKHDPSSTNSKVATIGEAEFEKIKRTNDERSKEVSSPTSQNSETELSSPRTPDSSVPKTPPGSSIWTQKAMERAAASAALPKSPVAKREAKEKPMARFYPLNNKDNNTKRSKKGKVTFAEPVAMTAMPVGWVLGTDKTPTKTKKIPSSDDNQHPLATLPPSHPSVILFQDNGFEPLVYSDWHDTCIKQRAAVGFDVAEMNTLYRFWSYFLRDNFNKNMYAEFRKLANEDVLAGYRYGIESLFRFYSYGLEKRFRPQLYKDFQDETLADIKRGSHFGLDKFYAFLKFCKISTQLEVIPQLAKEIAKYKKNDEFLTNPATVAKRELETEFKS</sequence>
<protein>
    <submittedName>
        <fullName evidence="2">HTH La-type RNA-binding domain-containing protein</fullName>
    </submittedName>
</protein>
<evidence type="ECO:0000313" key="2">
    <source>
        <dbReference type="WBParaSite" id="ES5_v2.g7524.t1"/>
    </source>
</evidence>
<evidence type="ECO:0000313" key="1">
    <source>
        <dbReference type="Proteomes" id="UP000887579"/>
    </source>
</evidence>
<reference evidence="2" key="1">
    <citation type="submission" date="2022-11" db="UniProtKB">
        <authorList>
            <consortium name="WormBaseParasite"/>
        </authorList>
    </citation>
    <scope>IDENTIFICATION</scope>
</reference>
<organism evidence="1 2">
    <name type="scientific">Panagrolaimus sp. ES5</name>
    <dbReference type="NCBI Taxonomy" id="591445"/>
    <lineage>
        <taxon>Eukaryota</taxon>
        <taxon>Metazoa</taxon>
        <taxon>Ecdysozoa</taxon>
        <taxon>Nematoda</taxon>
        <taxon>Chromadorea</taxon>
        <taxon>Rhabditida</taxon>
        <taxon>Tylenchina</taxon>
        <taxon>Panagrolaimomorpha</taxon>
        <taxon>Panagrolaimoidea</taxon>
        <taxon>Panagrolaimidae</taxon>
        <taxon>Panagrolaimus</taxon>
    </lineage>
</organism>
<dbReference type="Proteomes" id="UP000887579">
    <property type="component" value="Unplaced"/>
</dbReference>
<accession>A0AC34GS81</accession>